<dbReference type="InterPro" id="IPR003615">
    <property type="entry name" value="HNH_nuc"/>
</dbReference>
<proteinExistence type="predicted"/>
<keyword evidence="2" id="KW-0378">Hydrolase</keyword>
<dbReference type="EMBL" id="JBEPCV010000030">
    <property type="protein sequence ID" value="MER6907259.1"/>
    <property type="molecule type" value="Genomic_DNA"/>
</dbReference>
<dbReference type="Pfam" id="PF01844">
    <property type="entry name" value="HNH"/>
    <property type="match status" value="1"/>
</dbReference>
<gene>
    <name evidence="2" type="ORF">ABT322_26710</name>
</gene>
<organism evidence="2 3">
    <name type="scientific">Streptomyces flaveolus</name>
    <dbReference type="NCBI Taxonomy" id="67297"/>
    <lineage>
        <taxon>Bacteria</taxon>
        <taxon>Bacillati</taxon>
        <taxon>Actinomycetota</taxon>
        <taxon>Actinomycetes</taxon>
        <taxon>Kitasatosporales</taxon>
        <taxon>Streptomycetaceae</taxon>
        <taxon>Streptomyces</taxon>
    </lineage>
</organism>
<dbReference type="CDD" id="cd00085">
    <property type="entry name" value="HNHc"/>
    <property type="match status" value="1"/>
</dbReference>
<keyword evidence="2" id="KW-0540">Nuclease</keyword>
<dbReference type="InterPro" id="IPR002711">
    <property type="entry name" value="HNH"/>
</dbReference>
<evidence type="ECO:0000259" key="1">
    <source>
        <dbReference type="Pfam" id="PF01844"/>
    </source>
</evidence>
<feature type="domain" description="HNH" evidence="1">
    <location>
        <begin position="186"/>
        <end position="221"/>
    </location>
</feature>
<keyword evidence="2" id="KW-0255">Endonuclease</keyword>
<dbReference type="GO" id="GO:0004519">
    <property type="term" value="F:endonuclease activity"/>
    <property type="evidence" value="ECO:0007669"/>
    <property type="project" value="UniProtKB-KW"/>
</dbReference>
<reference evidence="2 3" key="1">
    <citation type="submission" date="2024-06" db="EMBL/GenBank/DDBJ databases">
        <title>The Natural Products Discovery Center: Release of the First 8490 Sequenced Strains for Exploring Actinobacteria Biosynthetic Diversity.</title>
        <authorList>
            <person name="Kalkreuter E."/>
            <person name="Kautsar S.A."/>
            <person name="Yang D."/>
            <person name="Bader C.D."/>
            <person name="Teijaro C.N."/>
            <person name="Fluegel L."/>
            <person name="Davis C.M."/>
            <person name="Simpson J.R."/>
            <person name="Lauterbach L."/>
            <person name="Steele A.D."/>
            <person name="Gui C."/>
            <person name="Meng S."/>
            <person name="Li G."/>
            <person name="Viehrig K."/>
            <person name="Ye F."/>
            <person name="Su P."/>
            <person name="Kiefer A.F."/>
            <person name="Nichols A."/>
            <person name="Cepeda A.J."/>
            <person name="Yan W."/>
            <person name="Fan B."/>
            <person name="Jiang Y."/>
            <person name="Adhikari A."/>
            <person name="Zheng C.-J."/>
            <person name="Schuster L."/>
            <person name="Cowan T.M."/>
            <person name="Smanski M.J."/>
            <person name="Chevrette M.G."/>
            <person name="De Carvalho L.P.S."/>
            <person name="Shen B."/>
        </authorList>
    </citation>
    <scope>NUCLEOTIDE SEQUENCE [LARGE SCALE GENOMIC DNA]</scope>
    <source>
        <strain evidence="2 3">NPDC000632</strain>
    </source>
</reference>
<sequence length="249" mass="27175">MEEAISTEGADTIRRMAASKGRGGQIGRFGVGVKSILAMSAGVPPASVLVELATGSGKTRTSLGLLNGNNRVKARNELFRPASQPPCTVPNDVTAQPARLSFQTYVPRRMLARVVPVAAAYAAMCDRVEKREATGKHEVRRERMSERRIRDDGSRRAVRLRAGKHCENPDCLLPDGYMPYSTAAGRPLLEVDHIDDHAADGRDHPSVMIALCPNCHENKTHGADRAVLRERLRAVALERHQQLLGSISD</sequence>
<dbReference type="Gene3D" id="1.10.30.50">
    <property type="match status" value="1"/>
</dbReference>
<keyword evidence="3" id="KW-1185">Reference proteome</keyword>
<accession>A0ABV1VMG4</accession>
<evidence type="ECO:0000313" key="2">
    <source>
        <dbReference type="EMBL" id="MER6907259.1"/>
    </source>
</evidence>
<dbReference type="Proteomes" id="UP001490330">
    <property type="component" value="Unassembled WGS sequence"/>
</dbReference>
<comment type="caution">
    <text evidence="2">The sequence shown here is derived from an EMBL/GenBank/DDBJ whole genome shotgun (WGS) entry which is preliminary data.</text>
</comment>
<evidence type="ECO:0000313" key="3">
    <source>
        <dbReference type="Proteomes" id="UP001490330"/>
    </source>
</evidence>
<name>A0ABV1VMG4_9ACTN</name>
<protein>
    <submittedName>
        <fullName evidence="2">HNH endonuclease signature motif containing protein</fullName>
    </submittedName>
</protein>